<feature type="region of interest" description="Disordered" evidence="8">
    <location>
        <begin position="346"/>
        <end position="405"/>
    </location>
</feature>
<keyword evidence="5" id="KW-0687">Ribonucleoprotein</keyword>
<evidence type="ECO:0000259" key="9">
    <source>
        <dbReference type="SMART" id="SM01382"/>
    </source>
</evidence>
<dbReference type="Pfam" id="PF03947">
    <property type="entry name" value="Ribosomal_L2_C"/>
    <property type="match status" value="1"/>
</dbReference>
<name>A0AAD4GSP7_ASPNN</name>
<comment type="similarity">
    <text evidence="2">Belongs to the universal ribosomal protein uL2 family.</text>
</comment>
<feature type="domain" description="Large ribosomal subunit protein uL2 C-terminal" evidence="9">
    <location>
        <begin position="210"/>
        <end position="372"/>
    </location>
</feature>
<dbReference type="Gene3D" id="2.40.50.140">
    <property type="entry name" value="Nucleic acid-binding proteins"/>
    <property type="match status" value="1"/>
</dbReference>
<evidence type="ECO:0000256" key="7">
    <source>
        <dbReference type="ARBA" id="ARBA00069872"/>
    </source>
</evidence>
<sequence length="405" mass="44769">MLQPRLALTGLRLPFRCLSSVIPIRSYSTTLHEKETPPAEASSGATFDPSIAFAPPPTRDEAGVQIRRYKPRTPGVRHLRRPVNDHLWKGRPMHKLTFPKRGHAKGGRNNTGRVTVRHRGGGHKRRIRMVDFERAAPGPHLVERIEHDPGRSAHIALVRSKETQRVTYILAADGMRAGDVVQSYMPGIPKDLWESMGGMVDPGVLAARTAWRGNCLPLHMIPVGTLIFNVGLRPGKGGQLCRSAGTFATVIAKGGNSQARPSELEAQDGEEVEVKKLTQREQQKQDRIAQHITIRLQSGEVRLIHKDCCATVGVASNPNYQYTQIGKAGRSRWLNIRPTVRGLAMNAADHPHGGGRGKSKGNVDPKSPWGMPAKSGYKTRPKWKINKAVVVPRVRNQGKRRRGYS</sequence>
<evidence type="ECO:0000256" key="5">
    <source>
        <dbReference type="ARBA" id="ARBA00023274"/>
    </source>
</evidence>
<dbReference type="InterPro" id="IPR002171">
    <property type="entry name" value="Ribosomal_uL2"/>
</dbReference>
<dbReference type="FunFam" id="4.10.950.10:FF:000001">
    <property type="entry name" value="50S ribosomal protein L2"/>
    <property type="match status" value="1"/>
</dbReference>
<dbReference type="GO" id="GO:0003735">
    <property type="term" value="F:structural constituent of ribosome"/>
    <property type="evidence" value="ECO:0007669"/>
    <property type="project" value="InterPro"/>
</dbReference>
<dbReference type="InterPro" id="IPR008991">
    <property type="entry name" value="Translation_prot_SH3-like_sf"/>
</dbReference>
<keyword evidence="4" id="KW-0496">Mitochondrion</keyword>
<dbReference type="GO" id="GO:0032543">
    <property type="term" value="P:mitochondrial translation"/>
    <property type="evidence" value="ECO:0007669"/>
    <property type="project" value="TreeGrafter"/>
</dbReference>
<dbReference type="GO" id="GO:0003723">
    <property type="term" value="F:RNA binding"/>
    <property type="evidence" value="ECO:0007669"/>
    <property type="project" value="TreeGrafter"/>
</dbReference>
<dbReference type="GO" id="GO:0005762">
    <property type="term" value="C:mitochondrial large ribosomal subunit"/>
    <property type="evidence" value="ECO:0007669"/>
    <property type="project" value="TreeGrafter"/>
</dbReference>
<dbReference type="InterPro" id="IPR012340">
    <property type="entry name" value="NA-bd_OB-fold"/>
</dbReference>
<dbReference type="Gene3D" id="2.30.30.30">
    <property type="match status" value="1"/>
</dbReference>
<dbReference type="FunFam" id="2.40.50.140:FF:000128">
    <property type="entry name" value="50S ribosomal protein L2"/>
    <property type="match status" value="1"/>
</dbReference>
<dbReference type="Gene3D" id="4.10.950.10">
    <property type="entry name" value="Ribosomal protein L2, domain 3"/>
    <property type="match status" value="1"/>
</dbReference>
<dbReference type="InterPro" id="IPR022669">
    <property type="entry name" value="Ribosomal_uL2_C"/>
</dbReference>
<dbReference type="SUPFAM" id="SSF50249">
    <property type="entry name" value="Nucleic acid-binding proteins"/>
    <property type="match status" value="1"/>
</dbReference>
<evidence type="ECO:0000313" key="12">
    <source>
        <dbReference type="Proteomes" id="UP001194746"/>
    </source>
</evidence>
<dbReference type="SUPFAM" id="SSF50104">
    <property type="entry name" value="Translation proteins SH3-like domain"/>
    <property type="match status" value="1"/>
</dbReference>
<dbReference type="AlphaFoldDB" id="A0AAD4GSP7"/>
<dbReference type="InterPro" id="IPR014722">
    <property type="entry name" value="Rib_uL2_dom2"/>
</dbReference>
<feature type="compositionally biased region" description="Basic residues" evidence="8">
    <location>
        <begin position="396"/>
        <end position="405"/>
    </location>
</feature>
<organism evidence="11 12">
    <name type="scientific">Aspergillus nanangensis</name>
    <dbReference type="NCBI Taxonomy" id="2582783"/>
    <lineage>
        <taxon>Eukaryota</taxon>
        <taxon>Fungi</taxon>
        <taxon>Dikarya</taxon>
        <taxon>Ascomycota</taxon>
        <taxon>Pezizomycotina</taxon>
        <taxon>Eurotiomycetes</taxon>
        <taxon>Eurotiomycetidae</taxon>
        <taxon>Eurotiales</taxon>
        <taxon>Aspergillaceae</taxon>
        <taxon>Aspergillus</taxon>
        <taxon>Aspergillus subgen. Circumdati</taxon>
    </lineage>
</organism>
<evidence type="ECO:0000256" key="6">
    <source>
        <dbReference type="ARBA" id="ARBA00037226"/>
    </source>
</evidence>
<protein>
    <recommendedName>
        <fullName evidence="7">Large ribosomal subunit protein uL2m</fullName>
    </recommendedName>
</protein>
<accession>A0AAD4GSP7</accession>
<keyword evidence="12" id="KW-1185">Reference proteome</keyword>
<reference evidence="11" key="2">
    <citation type="submission" date="2020-02" db="EMBL/GenBank/DDBJ databases">
        <authorList>
            <person name="Gilchrist C.L.M."/>
            <person name="Chooi Y.-H."/>
        </authorList>
    </citation>
    <scope>NUCLEOTIDE SEQUENCE</scope>
    <source>
        <strain evidence="11">MST-FP2251</strain>
    </source>
</reference>
<feature type="region of interest" description="Disordered" evidence="8">
    <location>
        <begin position="99"/>
        <end position="123"/>
    </location>
</feature>
<keyword evidence="3" id="KW-0689">Ribosomal protein</keyword>
<dbReference type="PANTHER" id="PTHR13691">
    <property type="entry name" value="RIBOSOMAL PROTEIN L2"/>
    <property type="match status" value="1"/>
</dbReference>
<dbReference type="Proteomes" id="UP001194746">
    <property type="component" value="Unassembled WGS sequence"/>
</dbReference>
<comment type="function">
    <text evidence="6">Component of the mitochondrial ribosome (mitoribosome), a dedicated translation machinery responsible for the synthesis of mitochondrial genome-encoded proteins, including at least some of the essential transmembrane subunits of the mitochondrial respiratory chain. The mitoribosomes are attached to the mitochondrial inner membrane and translation products are cotranslationally integrated into the membrane.</text>
</comment>
<evidence type="ECO:0000313" key="11">
    <source>
        <dbReference type="EMBL" id="KAF9887815.1"/>
    </source>
</evidence>
<feature type="domain" description="Large ribosomal subunit protein uL2 RNA-binding" evidence="10">
    <location>
        <begin position="107"/>
        <end position="183"/>
    </location>
</feature>
<dbReference type="InterPro" id="IPR022666">
    <property type="entry name" value="Ribosomal_uL2_RNA-bd_dom"/>
</dbReference>
<comment type="caution">
    <text evidence="11">The sequence shown here is derived from an EMBL/GenBank/DDBJ whole genome shotgun (WGS) entry which is preliminary data.</text>
</comment>
<dbReference type="SMART" id="SM01382">
    <property type="entry name" value="Ribosomal_L2_C"/>
    <property type="match status" value="1"/>
</dbReference>
<gene>
    <name evidence="11" type="ORF">FE257_009621</name>
</gene>
<evidence type="ECO:0000259" key="10">
    <source>
        <dbReference type="SMART" id="SM01383"/>
    </source>
</evidence>
<proteinExistence type="inferred from homology"/>
<reference evidence="11" key="1">
    <citation type="journal article" date="2019" name="Beilstein J. Org. Chem.">
        <title>Nanangenines: drimane sesquiterpenoids as the dominant metabolite cohort of a novel Australian fungus, Aspergillus nanangensis.</title>
        <authorList>
            <person name="Lacey H.J."/>
            <person name="Gilchrist C.L.M."/>
            <person name="Crombie A."/>
            <person name="Kalaitzis J.A."/>
            <person name="Vuong D."/>
            <person name="Rutledge P.J."/>
            <person name="Turner P."/>
            <person name="Pitt J.I."/>
            <person name="Lacey E."/>
            <person name="Chooi Y.H."/>
            <person name="Piggott A.M."/>
        </authorList>
    </citation>
    <scope>NUCLEOTIDE SEQUENCE</scope>
    <source>
        <strain evidence="11">MST-FP2251</strain>
    </source>
</reference>
<evidence type="ECO:0000256" key="8">
    <source>
        <dbReference type="SAM" id="MobiDB-lite"/>
    </source>
</evidence>
<dbReference type="Pfam" id="PF00181">
    <property type="entry name" value="Ribosomal_L2_N"/>
    <property type="match status" value="1"/>
</dbReference>
<comment type="subcellular location">
    <subcellularLocation>
        <location evidence="1">Mitochondrion</location>
    </subcellularLocation>
</comment>
<dbReference type="SMART" id="SM01383">
    <property type="entry name" value="Ribosomal_L2"/>
    <property type="match status" value="1"/>
</dbReference>
<dbReference type="InterPro" id="IPR014726">
    <property type="entry name" value="Ribosomal_uL2_dom3"/>
</dbReference>
<evidence type="ECO:0000256" key="2">
    <source>
        <dbReference type="ARBA" id="ARBA00005636"/>
    </source>
</evidence>
<evidence type="ECO:0000256" key="4">
    <source>
        <dbReference type="ARBA" id="ARBA00023128"/>
    </source>
</evidence>
<dbReference type="PANTHER" id="PTHR13691:SF5">
    <property type="entry name" value="LARGE RIBOSOMAL SUBUNIT PROTEIN UL2M"/>
    <property type="match status" value="1"/>
</dbReference>
<feature type="region of interest" description="Disordered" evidence="8">
    <location>
        <begin position="31"/>
        <end position="60"/>
    </location>
</feature>
<dbReference type="EMBL" id="VCAU01000056">
    <property type="protein sequence ID" value="KAF9887815.1"/>
    <property type="molecule type" value="Genomic_DNA"/>
</dbReference>
<evidence type="ECO:0000256" key="3">
    <source>
        <dbReference type="ARBA" id="ARBA00022980"/>
    </source>
</evidence>
<evidence type="ECO:0000256" key="1">
    <source>
        <dbReference type="ARBA" id="ARBA00004173"/>
    </source>
</evidence>